<evidence type="ECO:0000313" key="2">
    <source>
        <dbReference type="Proteomes" id="UP001163046"/>
    </source>
</evidence>
<reference evidence="1" key="1">
    <citation type="submission" date="2023-01" db="EMBL/GenBank/DDBJ databases">
        <title>Genome assembly of the deep-sea coral Lophelia pertusa.</title>
        <authorList>
            <person name="Herrera S."/>
            <person name="Cordes E."/>
        </authorList>
    </citation>
    <scope>NUCLEOTIDE SEQUENCE</scope>
    <source>
        <strain evidence="1">USNM1676648</strain>
        <tissue evidence="1">Polyp</tissue>
    </source>
</reference>
<comment type="caution">
    <text evidence="1">The sequence shown here is derived from an EMBL/GenBank/DDBJ whole genome shotgun (WGS) entry which is preliminary data.</text>
</comment>
<protein>
    <submittedName>
        <fullName evidence="1">Uncharacterized protein</fullName>
    </submittedName>
</protein>
<proteinExistence type="predicted"/>
<dbReference type="Proteomes" id="UP001163046">
    <property type="component" value="Unassembled WGS sequence"/>
</dbReference>
<organism evidence="1 2">
    <name type="scientific">Desmophyllum pertusum</name>
    <dbReference type="NCBI Taxonomy" id="174260"/>
    <lineage>
        <taxon>Eukaryota</taxon>
        <taxon>Metazoa</taxon>
        <taxon>Cnidaria</taxon>
        <taxon>Anthozoa</taxon>
        <taxon>Hexacorallia</taxon>
        <taxon>Scleractinia</taxon>
        <taxon>Caryophylliina</taxon>
        <taxon>Caryophylliidae</taxon>
        <taxon>Desmophyllum</taxon>
    </lineage>
</organism>
<keyword evidence="2" id="KW-1185">Reference proteome</keyword>
<dbReference type="EMBL" id="MU827303">
    <property type="protein sequence ID" value="KAJ7365225.1"/>
    <property type="molecule type" value="Genomic_DNA"/>
</dbReference>
<sequence length="123" mass="13538">LSSMDLLPVVEEDAVCFSCSLSDVHDCKYYARGNIEESQVTIISVADNRFAIVEKLAVSDVIVNVEEDVVCFSCSRREDVQSIAIIQSIPSYHHLSVRRKHAMEMSPGTTALINGIFLPGGHL</sequence>
<gene>
    <name evidence="1" type="ORF">OS493_005320</name>
</gene>
<feature type="non-terminal residue" evidence="1">
    <location>
        <position position="1"/>
    </location>
</feature>
<name>A0A9W9YS25_9CNID</name>
<evidence type="ECO:0000313" key="1">
    <source>
        <dbReference type="EMBL" id="KAJ7365225.1"/>
    </source>
</evidence>
<dbReference type="AlphaFoldDB" id="A0A9W9YS25"/>
<accession>A0A9W9YS25</accession>